<dbReference type="GO" id="GO:0008170">
    <property type="term" value="F:N-methyltransferase activity"/>
    <property type="evidence" value="ECO:0007669"/>
    <property type="project" value="InterPro"/>
</dbReference>
<dbReference type="PRINTS" id="PR00507">
    <property type="entry name" value="N12N6MTFRASE"/>
</dbReference>
<dbReference type="Proteomes" id="UP001162175">
    <property type="component" value="Unassembled WGS sequence"/>
</dbReference>
<evidence type="ECO:0000313" key="2">
    <source>
        <dbReference type="EMBL" id="MDI3349919.1"/>
    </source>
</evidence>
<evidence type="ECO:0000259" key="1">
    <source>
        <dbReference type="Pfam" id="PF02384"/>
    </source>
</evidence>
<reference evidence="2" key="1">
    <citation type="submission" date="2022-11" db="EMBL/GenBank/DDBJ databases">
        <title>Draft genome of Mycoplasma arginini isolated from fly.</title>
        <authorList>
            <person name="Severgnini M."/>
            <person name="Gioia G."/>
            <person name="Cremonesi P."/>
            <person name="Moroni P."/>
            <person name="Addis M.F."/>
            <person name="Castiglioni B."/>
        </authorList>
    </citation>
    <scope>NUCLEOTIDE SEQUENCE</scope>
    <source>
        <strain evidence="2">QMP CG1-1632</strain>
    </source>
</reference>
<dbReference type="SUPFAM" id="SSF53335">
    <property type="entry name" value="S-adenosyl-L-methionine-dependent methyltransferases"/>
    <property type="match status" value="1"/>
</dbReference>
<comment type="caution">
    <text evidence="2">The sequence shown here is derived from an EMBL/GenBank/DDBJ whole genome shotgun (WGS) entry which is preliminary data.</text>
</comment>
<evidence type="ECO:0000313" key="3">
    <source>
        <dbReference type="Proteomes" id="UP001162175"/>
    </source>
</evidence>
<dbReference type="Gene3D" id="3.40.50.150">
    <property type="entry name" value="Vaccinia Virus protein VP39"/>
    <property type="match status" value="1"/>
</dbReference>
<sequence>MKKNINWKTKKSATLIKGLTEKFLNYSSDKYYEDILLNGLKKTWIDICDFFVLNNINLFPFFKNVDLGLLYEEGLAIENKLLKKINGQYYTPDDVASVLSGWLRKVPGEVVCDVGCGTGRLILNYLDLIGFEEAKQLIMDGKLYLYDFDETALRICKTILVNKYGLETFEHINDIYCDFLDKKIKLPKNCKVISNPPYAKIVNFSESWEITKVINDSKELYSAFMEKIFSQSLSSVIITPFSFISGDKFYTLREMMSKSNEGFIVSFDNVPGNIFNGKKFGTFNSNTTNSVRAAITVSIKNKNNPGYKISPFIRFKNSERKDLLNVNLLENLLPNVKQIVNKNNTKFIKVDSSLNELLNTWKTKSKYKLEDFFKEKETNFMIDIPNSCRYFTTGSSFKLSRSGSYTKFFDNEDEYIFNYCFINSSFPYWWWRIYDGGITLPLRVLKDVPIPFNLLSEEDKKFFKSIFKDMKEKEKKYITKKMNSGVLQENIKFPEEYKKIINNKILSILGFDSNLINLDSVHSNSFFESKVCKWTKKY</sequence>
<protein>
    <submittedName>
        <fullName evidence="2">N-6 DNA methylase</fullName>
    </submittedName>
</protein>
<dbReference type="GO" id="GO:0032259">
    <property type="term" value="P:methylation"/>
    <property type="evidence" value="ECO:0007669"/>
    <property type="project" value="UniProtKB-KW"/>
</dbReference>
<accession>A0AA43QXT1</accession>
<dbReference type="EMBL" id="JAPFAR010000159">
    <property type="protein sequence ID" value="MDI3349919.1"/>
    <property type="molecule type" value="Genomic_DNA"/>
</dbReference>
<dbReference type="InterPro" id="IPR003356">
    <property type="entry name" value="DNA_methylase_A-5"/>
</dbReference>
<dbReference type="InterPro" id="IPR029063">
    <property type="entry name" value="SAM-dependent_MTases_sf"/>
</dbReference>
<keyword evidence="2" id="KW-0489">Methyltransferase</keyword>
<gene>
    <name evidence="2" type="ORF">DCBHLPFO_00431</name>
</gene>
<organism evidence="2 3">
    <name type="scientific">Mycoplasmopsis arginini</name>
    <name type="common">Mycoplasma arginini</name>
    <dbReference type="NCBI Taxonomy" id="2094"/>
    <lineage>
        <taxon>Bacteria</taxon>
        <taxon>Bacillati</taxon>
        <taxon>Mycoplasmatota</taxon>
        <taxon>Mycoplasmoidales</taxon>
        <taxon>Metamycoplasmataceae</taxon>
        <taxon>Mycoplasmopsis</taxon>
    </lineage>
</organism>
<keyword evidence="2" id="KW-0808">Transferase</keyword>
<dbReference type="Pfam" id="PF02384">
    <property type="entry name" value="N6_Mtase"/>
    <property type="match status" value="1"/>
</dbReference>
<feature type="domain" description="DNA methylase adenine-specific" evidence="1">
    <location>
        <begin position="67"/>
        <end position="211"/>
    </location>
</feature>
<dbReference type="GO" id="GO:0003677">
    <property type="term" value="F:DNA binding"/>
    <property type="evidence" value="ECO:0007669"/>
    <property type="project" value="InterPro"/>
</dbReference>
<name>A0AA43QXT1_MYCAR</name>
<proteinExistence type="predicted"/>
<dbReference type="RefSeq" id="WP_268164386.1">
    <property type="nucleotide sequence ID" value="NZ_JAPFAP010000060.1"/>
</dbReference>
<dbReference type="AlphaFoldDB" id="A0AA43QXT1"/>